<dbReference type="EMBL" id="JTJL01000058">
    <property type="protein sequence ID" value="OBW91796.1"/>
    <property type="molecule type" value="Genomic_DNA"/>
</dbReference>
<protein>
    <submittedName>
        <fullName evidence="1">Uncharacterized protein</fullName>
    </submittedName>
</protein>
<name>A0A1A7NQJ7_9PAST</name>
<gene>
    <name evidence="1" type="ORF">QS62_10045</name>
</gene>
<evidence type="ECO:0000313" key="2">
    <source>
        <dbReference type="Proteomes" id="UP000092649"/>
    </source>
</evidence>
<sequence>MANSNTEHSKKLRSKTASAYNKKALEEGKIKAISLRLDASLAAEFDAVLSELADTRPAGIKKLCEIYRQYKKTV</sequence>
<evidence type="ECO:0000313" key="1">
    <source>
        <dbReference type="EMBL" id="OBW91796.1"/>
    </source>
</evidence>
<organism evidence="1 2">
    <name type="scientific">Gallibacterium salpingitidis</name>
    <dbReference type="NCBI Taxonomy" id="505341"/>
    <lineage>
        <taxon>Bacteria</taxon>
        <taxon>Pseudomonadati</taxon>
        <taxon>Pseudomonadota</taxon>
        <taxon>Gammaproteobacteria</taxon>
        <taxon>Pasteurellales</taxon>
        <taxon>Pasteurellaceae</taxon>
        <taxon>Gallibacterium</taxon>
    </lineage>
</organism>
<proteinExistence type="predicted"/>
<dbReference type="AlphaFoldDB" id="A0A1A7NQJ7"/>
<dbReference type="OrthoDB" id="5689843at2"/>
<dbReference type="RefSeq" id="WP_066109660.1">
    <property type="nucleotide sequence ID" value="NZ_JTJL01000058.1"/>
</dbReference>
<dbReference type="PATRIC" id="fig|505341.3.peg.2011"/>
<keyword evidence="2" id="KW-1185">Reference proteome</keyword>
<comment type="caution">
    <text evidence="1">The sequence shown here is derived from an EMBL/GenBank/DDBJ whole genome shotgun (WGS) entry which is preliminary data.</text>
</comment>
<reference evidence="1 2" key="1">
    <citation type="submission" date="2014-11" db="EMBL/GenBank/DDBJ databases">
        <title>Pan-genome of Gallibacterium spp.</title>
        <authorList>
            <person name="Kudirkiene E."/>
            <person name="Bojesen A.M."/>
        </authorList>
    </citation>
    <scope>NUCLEOTIDE SEQUENCE [LARGE SCALE GENOMIC DNA]</scope>
    <source>
        <strain evidence="1 2">F150</strain>
    </source>
</reference>
<dbReference type="Proteomes" id="UP000092649">
    <property type="component" value="Unassembled WGS sequence"/>
</dbReference>
<accession>A0A1A7NQJ7</accession>